<dbReference type="Pfam" id="PF12833">
    <property type="entry name" value="HTH_18"/>
    <property type="match status" value="1"/>
</dbReference>
<gene>
    <name evidence="5" type="ORF">HKQ55_10685</name>
</gene>
<keyword evidence="1" id="KW-0805">Transcription regulation</keyword>
<evidence type="ECO:0000256" key="3">
    <source>
        <dbReference type="ARBA" id="ARBA00023163"/>
    </source>
</evidence>
<reference evidence="5 6" key="1">
    <citation type="submission" date="2020-04" db="EMBL/GenBank/DDBJ databases">
        <title>A novel gut-associated lysogenic phage, Bacteroides phage BV01, alters the host transcriptome and bile acid metabolism in Bacteroides vulgatus.</title>
        <authorList>
            <person name="Campbell D.E."/>
            <person name="Ly L."/>
            <person name="Ridlon J.M."/>
            <person name="Hsiao A."/>
            <person name="Degnan P.H."/>
        </authorList>
    </citation>
    <scope>NUCLEOTIDE SEQUENCE [LARGE SCALE GENOMIC DNA]</scope>
    <source>
        <strain evidence="5 6">VPI-BV8526</strain>
    </source>
</reference>
<dbReference type="AlphaFoldDB" id="A0A848QQN9"/>
<proteinExistence type="predicted"/>
<organism evidence="5 6">
    <name type="scientific">Phocaeicola vulgatus</name>
    <name type="common">Bacteroides vulgatus</name>
    <dbReference type="NCBI Taxonomy" id="821"/>
    <lineage>
        <taxon>Bacteria</taxon>
        <taxon>Pseudomonadati</taxon>
        <taxon>Bacteroidota</taxon>
        <taxon>Bacteroidia</taxon>
        <taxon>Bacteroidales</taxon>
        <taxon>Bacteroidaceae</taxon>
        <taxon>Phocaeicola</taxon>
    </lineage>
</organism>
<dbReference type="PANTHER" id="PTHR43280">
    <property type="entry name" value="ARAC-FAMILY TRANSCRIPTIONAL REGULATOR"/>
    <property type="match status" value="1"/>
</dbReference>
<evidence type="ECO:0000256" key="1">
    <source>
        <dbReference type="ARBA" id="ARBA00023015"/>
    </source>
</evidence>
<evidence type="ECO:0000313" key="5">
    <source>
        <dbReference type="EMBL" id="NMW40596.1"/>
    </source>
</evidence>
<accession>A0A848QQN9</accession>
<dbReference type="SUPFAM" id="SSF46689">
    <property type="entry name" value="Homeodomain-like"/>
    <property type="match status" value="1"/>
</dbReference>
<dbReference type="Gene3D" id="1.10.10.60">
    <property type="entry name" value="Homeodomain-like"/>
    <property type="match status" value="1"/>
</dbReference>
<evidence type="ECO:0000313" key="6">
    <source>
        <dbReference type="Proteomes" id="UP000583639"/>
    </source>
</evidence>
<dbReference type="Proteomes" id="UP000583639">
    <property type="component" value="Unassembled WGS sequence"/>
</dbReference>
<dbReference type="InterPro" id="IPR018060">
    <property type="entry name" value="HTH_AraC"/>
</dbReference>
<evidence type="ECO:0000259" key="4">
    <source>
        <dbReference type="PROSITE" id="PS01124"/>
    </source>
</evidence>
<comment type="caution">
    <text evidence="5">The sequence shown here is derived from an EMBL/GenBank/DDBJ whole genome shotgun (WGS) entry which is preliminary data.</text>
</comment>
<dbReference type="SMART" id="SM00342">
    <property type="entry name" value="HTH_ARAC"/>
    <property type="match status" value="1"/>
</dbReference>
<dbReference type="RefSeq" id="WP_172770080.1">
    <property type="nucleotide sequence ID" value="NZ_JABDSI010000115.1"/>
</dbReference>
<dbReference type="PROSITE" id="PS01124">
    <property type="entry name" value="HTH_ARAC_FAMILY_2"/>
    <property type="match status" value="1"/>
</dbReference>
<dbReference type="PANTHER" id="PTHR43280:SF2">
    <property type="entry name" value="HTH-TYPE TRANSCRIPTIONAL REGULATOR EXSA"/>
    <property type="match status" value="1"/>
</dbReference>
<sequence length="288" mass="34769">MRLTTQLRHTADTYPALSENLRCITDKAEVIIKKRYSVSRTVREMDGFARDKDVVRLIVDTFRAMPELPSLAMRDYKPYMSLIACSPEDFAYCYLSNDLVAVYETEYRTTELLFFCDLLRCMRGRSYLNCVTNRVCDYFFRARRDTLRHIDTPLREIDMQYAESRLKELEEAVFRWKVRIYKWRTFTADELAEMCGMSYSHFRNRFKEYYGCTAADWLRRERVCRIKEDMSYRPELSIKEVAERNRFLSASNFTDFCNQQMLKSPAELKREGYEEWCERRMKFWNDQL</sequence>
<dbReference type="EMBL" id="JABDSI010000115">
    <property type="protein sequence ID" value="NMW40596.1"/>
    <property type="molecule type" value="Genomic_DNA"/>
</dbReference>
<feature type="domain" description="HTH araC/xylS-type" evidence="4">
    <location>
        <begin position="171"/>
        <end position="271"/>
    </location>
</feature>
<dbReference type="InterPro" id="IPR009057">
    <property type="entry name" value="Homeodomain-like_sf"/>
</dbReference>
<dbReference type="GO" id="GO:0043565">
    <property type="term" value="F:sequence-specific DNA binding"/>
    <property type="evidence" value="ECO:0007669"/>
    <property type="project" value="InterPro"/>
</dbReference>
<keyword evidence="3" id="KW-0804">Transcription</keyword>
<name>A0A848QQN9_PHOVU</name>
<keyword evidence="2" id="KW-0238">DNA-binding</keyword>
<protein>
    <submittedName>
        <fullName evidence="5">Helix-turn-helix transcriptional regulator</fullName>
    </submittedName>
</protein>
<dbReference type="GO" id="GO:0003700">
    <property type="term" value="F:DNA-binding transcription factor activity"/>
    <property type="evidence" value="ECO:0007669"/>
    <property type="project" value="InterPro"/>
</dbReference>
<evidence type="ECO:0000256" key="2">
    <source>
        <dbReference type="ARBA" id="ARBA00023125"/>
    </source>
</evidence>